<comment type="caution">
    <text evidence="1">The sequence shown here is derived from an EMBL/GenBank/DDBJ whole genome shotgun (WGS) entry which is preliminary data.</text>
</comment>
<proteinExistence type="predicted"/>
<dbReference type="Proteomes" id="UP001567350">
    <property type="component" value="Unassembled WGS sequence"/>
</dbReference>
<dbReference type="RefSeq" id="WP_370890451.1">
    <property type="nucleotide sequence ID" value="NZ_JBGJLR010000002.1"/>
</dbReference>
<name>A0ABV4ID71_9BURK</name>
<dbReference type="EMBL" id="JBGJLR010000002">
    <property type="protein sequence ID" value="MEZ2738387.1"/>
    <property type="molecule type" value="Genomic_DNA"/>
</dbReference>
<sequence length="85" mass="9265">MESATPDKDIEAFRNMQLRAEDGWQNLEGDPCHLQSIEHSGLCLYLHSDGAFVIQDLSSPSHPILMSKLGAKPSMKQAAPDAVTS</sequence>
<accession>A0ABV4ID71</accession>
<evidence type="ECO:0000313" key="1">
    <source>
        <dbReference type="EMBL" id="MEZ2738387.1"/>
    </source>
</evidence>
<evidence type="ECO:0000313" key="2">
    <source>
        <dbReference type="Proteomes" id="UP001567350"/>
    </source>
</evidence>
<keyword evidence="2" id="KW-1185">Reference proteome</keyword>
<gene>
    <name evidence="1" type="ORF">ACBP88_02760</name>
</gene>
<organism evidence="1 2">
    <name type="scientific">Comamonas jiangduensis</name>
    <dbReference type="NCBI Taxonomy" id="1194168"/>
    <lineage>
        <taxon>Bacteria</taxon>
        <taxon>Pseudomonadati</taxon>
        <taxon>Pseudomonadota</taxon>
        <taxon>Betaproteobacteria</taxon>
        <taxon>Burkholderiales</taxon>
        <taxon>Comamonadaceae</taxon>
        <taxon>Comamonas</taxon>
    </lineage>
</organism>
<protein>
    <submittedName>
        <fullName evidence="1">Uncharacterized protein</fullName>
    </submittedName>
</protein>
<reference evidence="1 2" key="1">
    <citation type="submission" date="2024-08" db="EMBL/GenBank/DDBJ databases">
        <authorList>
            <person name="Feng Z."/>
            <person name="Ronholm J."/>
        </authorList>
    </citation>
    <scope>NUCLEOTIDE SEQUENCE [LARGE SCALE GENOMIC DNA]</scope>
    <source>
        <strain evidence="1 2">4-AB0-8</strain>
    </source>
</reference>